<sequence>MGVTGCLEDAVQKREWIFDSGTLDVARQDATASFAFGRAHTVGSIQQETKISELIPFTVAQTTCDPFILTTSAVYASSYDFS</sequence>
<protein>
    <submittedName>
        <fullName evidence="1">Uncharacterized protein</fullName>
    </submittedName>
</protein>
<accession>A0ABP8N446</accession>
<proteinExistence type="predicted"/>
<name>A0ABP8N446_9BACT</name>
<comment type="caution">
    <text evidence="1">The sequence shown here is derived from an EMBL/GenBank/DDBJ whole genome shotgun (WGS) entry which is preliminary data.</text>
</comment>
<dbReference type="EMBL" id="BAABGA010000048">
    <property type="protein sequence ID" value="GAA4459695.1"/>
    <property type="molecule type" value="Genomic_DNA"/>
</dbReference>
<gene>
    <name evidence="1" type="ORF">GCM10023156_39650</name>
</gene>
<evidence type="ECO:0000313" key="1">
    <source>
        <dbReference type="EMBL" id="GAA4459695.1"/>
    </source>
</evidence>
<dbReference type="Proteomes" id="UP001500840">
    <property type="component" value="Unassembled WGS sequence"/>
</dbReference>
<reference evidence="2" key="1">
    <citation type="journal article" date="2019" name="Int. J. Syst. Evol. Microbiol.">
        <title>The Global Catalogue of Microorganisms (GCM) 10K type strain sequencing project: providing services to taxonomists for standard genome sequencing and annotation.</title>
        <authorList>
            <consortium name="The Broad Institute Genomics Platform"/>
            <consortium name="The Broad Institute Genome Sequencing Center for Infectious Disease"/>
            <person name="Wu L."/>
            <person name="Ma J."/>
        </authorList>
    </citation>
    <scope>NUCLEOTIDE SEQUENCE [LARGE SCALE GENOMIC DNA]</scope>
    <source>
        <strain evidence="2">JCM 17759</strain>
    </source>
</reference>
<evidence type="ECO:0000313" key="2">
    <source>
        <dbReference type="Proteomes" id="UP001500840"/>
    </source>
</evidence>
<organism evidence="1 2">
    <name type="scientific">Novipirellula rosea</name>
    <dbReference type="NCBI Taxonomy" id="1031540"/>
    <lineage>
        <taxon>Bacteria</taxon>
        <taxon>Pseudomonadati</taxon>
        <taxon>Planctomycetota</taxon>
        <taxon>Planctomycetia</taxon>
        <taxon>Pirellulales</taxon>
        <taxon>Pirellulaceae</taxon>
        <taxon>Novipirellula</taxon>
    </lineage>
</organism>
<keyword evidence="2" id="KW-1185">Reference proteome</keyword>